<keyword evidence="3" id="KW-1185">Reference proteome</keyword>
<feature type="region of interest" description="Disordered" evidence="1">
    <location>
        <begin position="129"/>
        <end position="156"/>
    </location>
</feature>
<dbReference type="Proteomes" id="UP001626536">
    <property type="component" value="Chromosome"/>
</dbReference>
<evidence type="ECO:0000256" key="1">
    <source>
        <dbReference type="SAM" id="MobiDB-lite"/>
    </source>
</evidence>
<dbReference type="RefSeq" id="WP_407341131.1">
    <property type="nucleotide sequence ID" value="NZ_CP136862.1"/>
</dbReference>
<evidence type="ECO:0000313" key="3">
    <source>
        <dbReference type="Proteomes" id="UP001626536"/>
    </source>
</evidence>
<feature type="compositionally biased region" description="Basic and acidic residues" evidence="1">
    <location>
        <begin position="135"/>
        <end position="156"/>
    </location>
</feature>
<feature type="region of interest" description="Disordered" evidence="1">
    <location>
        <begin position="1"/>
        <end position="26"/>
    </location>
</feature>
<dbReference type="NCBIfam" id="TIGR03874">
    <property type="entry name" value="4cys_cytochr"/>
    <property type="match status" value="1"/>
</dbReference>
<sequence>MAKAEPPAPSKAVKQDDSGKYVDAKGDPTFNVKPDGAVDWYTYSGFRRYHSECHVCHGPDGEGSTYAPALKESVKGINYAEFYGIVVGGRQNLSGGENKVMPALGDNKNVMCYVDDIYVYLRARSGDSIPRGRPASHEEKSPKATEAEHACLGDQN</sequence>
<gene>
    <name evidence="2" type="ORF">RZS28_13850</name>
</gene>
<evidence type="ECO:0000313" key="2">
    <source>
        <dbReference type="EMBL" id="WOJ91544.1"/>
    </source>
</evidence>
<feature type="compositionally biased region" description="Basic and acidic residues" evidence="1">
    <location>
        <begin position="13"/>
        <end position="26"/>
    </location>
</feature>
<protein>
    <submittedName>
        <fullName evidence="2">C-type cytochrome, methanol metabolism-related</fullName>
    </submittedName>
</protein>
<reference evidence="2 3" key="1">
    <citation type="submission" date="2023-10" db="EMBL/GenBank/DDBJ databases">
        <title>Novel methanotroph of the genus Methylocapsa from a subarctic wetland.</title>
        <authorList>
            <person name="Belova S.E."/>
            <person name="Oshkin I.Y."/>
            <person name="Miroshnikov K."/>
            <person name="Dedysh S.N."/>
        </authorList>
    </citation>
    <scope>NUCLEOTIDE SEQUENCE [LARGE SCALE GENOMIC DNA]</scope>
    <source>
        <strain evidence="2 3">RX1</strain>
    </source>
</reference>
<dbReference type="InterPro" id="IPR036909">
    <property type="entry name" value="Cyt_c-like_dom_sf"/>
</dbReference>
<name>A0ABZ0HY92_9HYPH</name>
<dbReference type="EMBL" id="CP136862">
    <property type="protein sequence ID" value="WOJ91544.1"/>
    <property type="molecule type" value="Genomic_DNA"/>
</dbReference>
<organism evidence="2 3">
    <name type="scientific">Methylocapsa polymorpha</name>
    <dbReference type="NCBI Taxonomy" id="3080828"/>
    <lineage>
        <taxon>Bacteria</taxon>
        <taxon>Pseudomonadati</taxon>
        <taxon>Pseudomonadota</taxon>
        <taxon>Alphaproteobacteria</taxon>
        <taxon>Hyphomicrobiales</taxon>
        <taxon>Beijerinckiaceae</taxon>
        <taxon>Methylocapsa</taxon>
    </lineage>
</organism>
<proteinExistence type="predicted"/>
<dbReference type="Gene3D" id="1.10.760.10">
    <property type="entry name" value="Cytochrome c-like domain"/>
    <property type="match status" value="1"/>
</dbReference>
<accession>A0ABZ0HY92</accession>
<dbReference type="SUPFAM" id="SSF46626">
    <property type="entry name" value="Cytochrome c"/>
    <property type="match status" value="1"/>
</dbReference>
<dbReference type="InterPro" id="IPR022411">
    <property type="entry name" value="C-typ_cyt_methanol_metab-rel"/>
</dbReference>